<feature type="compositionally biased region" description="Acidic residues" evidence="5">
    <location>
        <begin position="370"/>
        <end position="387"/>
    </location>
</feature>
<proteinExistence type="predicted"/>
<comment type="subcellular location">
    <subcellularLocation>
        <location evidence="1">Secreted</location>
    </subcellularLocation>
</comment>
<keyword evidence="2" id="KW-0964">Secreted</keyword>
<dbReference type="Pfam" id="PF18884">
    <property type="entry name" value="TSP3_bac"/>
    <property type="match status" value="7"/>
</dbReference>
<feature type="region of interest" description="Disordered" evidence="5">
    <location>
        <begin position="475"/>
        <end position="529"/>
    </location>
</feature>
<evidence type="ECO:0000256" key="3">
    <source>
        <dbReference type="ARBA" id="ARBA00022729"/>
    </source>
</evidence>
<dbReference type="PANTHER" id="PTHR37467">
    <property type="entry name" value="EXPORTED CALCIUM-BINDING GLYCOPROTEIN-RELATED"/>
    <property type="match status" value="1"/>
</dbReference>
<evidence type="ECO:0000256" key="2">
    <source>
        <dbReference type="ARBA" id="ARBA00022525"/>
    </source>
</evidence>
<accession>A0A4D6HG52</accession>
<dbReference type="Proteomes" id="UP000296706">
    <property type="component" value="Chromosome"/>
</dbReference>
<dbReference type="STRING" id="1457250.GCA_000755225_00360"/>
<feature type="region of interest" description="Disordered" evidence="5">
    <location>
        <begin position="1"/>
        <end position="22"/>
    </location>
</feature>
<feature type="region of interest" description="Disordered" evidence="5">
    <location>
        <begin position="356"/>
        <end position="462"/>
    </location>
</feature>
<feature type="compositionally biased region" description="Basic and acidic residues" evidence="5">
    <location>
        <begin position="986"/>
        <end position="998"/>
    </location>
</feature>
<dbReference type="KEGG" id="hsn:DV733_12640"/>
<sequence length="1592" mass="172428">MFAPAVSAQTNTSDDTSLQSNTGSQIAQQSLVNTSDDPAIVLKIRAIERVRTLEASDPINDTLVSTLYHYRGPTRVNSSSVFRSDAQALRDLRRYVSDPDSAANATRAGVLLAGADNKTAYRAVRDAEQALAFARDRIDHRGTLRSSQAHLDNARRAYQRGLSELDRAGTADAERALDHRAQAVIHFRQAWTQSQQVLDRLDGSLSPEVTITNRADPVRNGSANRTVSALVRSVRPETIETATVFVDGQERTTTNVSTLGVGPAGNATLSTTVRLSDRTANVTVVVQSGAATSSNEPHSDDRRGGPPSHARSGGNGNGGPPAHAGQSDEKVGETGHATLLLDGDGLNDTYEREILGTDPLAPDSDASVTDADESDDGVIDGAEDFDGDALQTVRELELGTDPLEADTDGDGLNDGFELHLTETDPLDPDTDGDGLDDGSEDLDDDGLTNAEESDAGTVPQLADADQDGLTDAQELDNETDPFESDTDGDGLDDGVEIAAPYNTEPTDPDTDDDGVLDGNETYTSSVENESLGVSVEVTGQGDAVATTTIEKPTHARFAEESPLARNVSVAEGTFANFETEGEIDSATLTFEYNESQISTNESALSVYRFNETLQRYEKLPSAVDPDADTISANTSHFSTYTVLDEGAYQAFLTRMREAVVTGETSVIYQEDFEGMSLDDSAWTCRNDPRGGPYGDTPAKGFCDVEDGWATVQEETNRMRYLNRTVTLDVPEDSNVLVTTHVKAQINAEWSGAAMKLVVENGSESRTVAALKNDWSGQTRTIDTVTTADVSDFAGETVNISLQADGRWTYQRQNTTSWISVNNITITGGQLEDADGDGIPDLQEQHLPLRNYGVVSTSTATESDGSNPGFDTDGDGLPDGVEVINTTKVIAPDATQRTVIDAGVVRTSEYEWVDPSTYVNEGVLVDSSDGFYGYPWLSDPTEADTDGDGLEDDTELYGWGVSVTTTTNSEGETVPYRWASPDETPDETVRFTSDPKEYNSDDDGVDDAEEKRLKTDPASEQTYYVTAEHEELLRNSFSANLSFEDPFRTLSSAYTMDQMGLLRDDLEFQPWDPALDDGTDDFDLKIDQSHDGLGQYYVLKIAGRDRTDYWLSNEQELQSCQGCSPYARYYEEVSTGPWLADSDGDGLTDGQEMSGVDIIVDGSSRVYSTNPNLRDTDQDRLGDLAEYRFGGNPVDRNPDGDQFGDFADPQPRTENTFPSINVTFNPTLFGGSRGVTATDESGIHRLILTYEVKSKQGEWGEVQYSGREVSENKRSITGVSIPSDARNITATAVDENGNSLSIGLKFEDSSGEVTGIGMNAAGLTPFVPVASAEPTPAGEVILGILITGAVTIDIGQRVYSVITSDGTTRTYEAPRYATPVQESYNSGEILLTEGHLETNGGFTRGYGWEYISATTELTQSEVSTIVNNGRTIDRQGPVDYIIGNIGDKTVVLTVIGSTLMAASTDGFTNDPCNQAETVDLEYEEDHYTRNPENTPEKPYDDRSTVKKLLDDGSEAALETANGKRYYIKKVGPNQWTVIVLLPVVEEISGKMVNNFAKRFVKTFLTDVDDGEQFFDSKDEAKDAIDEHVTEINC</sequence>
<feature type="compositionally biased region" description="Acidic residues" evidence="5">
    <location>
        <begin position="424"/>
        <end position="454"/>
    </location>
</feature>
<dbReference type="InterPro" id="IPR053180">
    <property type="entry name" value="Ca-binding_acidic-repeat"/>
</dbReference>
<dbReference type="PANTHER" id="PTHR37467:SF1">
    <property type="entry name" value="EXPORTED CALCIUM-BINDING GLYCOPROTEIN"/>
    <property type="match status" value="1"/>
</dbReference>
<reference evidence="6 7" key="1">
    <citation type="journal article" date="2019" name="Nat. Commun.">
        <title>A new type of DNA phosphorothioation-based antiviral system in archaea.</title>
        <authorList>
            <person name="Xiong L."/>
            <person name="Liu S."/>
            <person name="Chen S."/>
            <person name="Xiao Y."/>
            <person name="Zhu B."/>
            <person name="Gao Y."/>
            <person name="Zhang Y."/>
            <person name="Chen B."/>
            <person name="Luo J."/>
            <person name="Deng Z."/>
            <person name="Chen X."/>
            <person name="Wang L."/>
            <person name="Chen S."/>
        </authorList>
    </citation>
    <scope>NUCLEOTIDE SEQUENCE [LARGE SCALE GENOMIC DNA]</scope>
    <source>
        <strain evidence="6 7">CBA1105</strain>
    </source>
</reference>
<gene>
    <name evidence="6" type="ORF">DV733_12640</name>
</gene>
<feature type="region of interest" description="Disordered" evidence="5">
    <location>
        <begin position="964"/>
        <end position="1017"/>
    </location>
</feature>
<evidence type="ECO:0000313" key="6">
    <source>
        <dbReference type="EMBL" id="QCC52022.1"/>
    </source>
</evidence>
<dbReference type="InterPro" id="IPR059100">
    <property type="entry name" value="TSP3_bac"/>
</dbReference>
<keyword evidence="3" id="KW-0732">Signal</keyword>
<feature type="region of interest" description="Disordered" evidence="5">
    <location>
        <begin position="288"/>
        <end position="331"/>
    </location>
</feature>
<organism evidence="6 7">
    <name type="scientific">Halapricum salinum</name>
    <dbReference type="NCBI Taxonomy" id="1457250"/>
    <lineage>
        <taxon>Archaea</taxon>
        <taxon>Methanobacteriati</taxon>
        <taxon>Methanobacteriota</taxon>
        <taxon>Stenosarchaea group</taxon>
        <taxon>Halobacteria</taxon>
        <taxon>Halobacteriales</taxon>
        <taxon>Haloarculaceae</taxon>
        <taxon>Halapricum</taxon>
    </lineage>
</organism>
<protein>
    <submittedName>
        <fullName evidence="6">Uncharacterized protein</fullName>
    </submittedName>
</protein>
<evidence type="ECO:0000256" key="4">
    <source>
        <dbReference type="ARBA" id="ARBA00022837"/>
    </source>
</evidence>
<feature type="compositionally biased region" description="Acidic residues" evidence="5">
    <location>
        <begin position="475"/>
        <end position="495"/>
    </location>
</feature>
<name>A0A4D6HG52_9EURY</name>
<evidence type="ECO:0000256" key="5">
    <source>
        <dbReference type="SAM" id="MobiDB-lite"/>
    </source>
</evidence>
<feature type="compositionally biased region" description="Polar residues" evidence="5">
    <location>
        <begin position="7"/>
        <end position="22"/>
    </location>
</feature>
<evidence type="ECO:0000256" key="1">
    <source>
        <dbReference type="ARBA" id="ARBA00004613"/>
    </source>
</evidence>
<keyword evidence="4" id="KW-0106">Calcium</keyword>
<keyword evidence="7" id="KW-1185">Reference proteome</keyword>
<feature type="compositionally biased region" description="Acidic residues" evidence="5">
    <location>
        <begin position="506"/>
        <end position="515"/>
    </location>
</feature>
<evidence type="ECO:0000313" key="7">
    <source>
        <dbReference type="Proteomes" id="UP000296706"/>
    </source>
</evidence>
<dbReference type="EMBL" id="CP031310">
    <property type="protein sequence ID" value="QCC52022.1"/>
    <property type="molecule type" value="Genomic_DNA"/>
</dbReference>